<protein>
    <submittedName>
        <fullName evidence="1">Uncharacterized protein</fullName>
    </submittedName>
</protein>
<proteinExistence type="predicted"/>
<dbReference type="AlphaFoldDB" id="A0A812MQ09"/>
<accession>A0A812MQ09</accession>
<comment type="caution">
    <text evidence="1">The sequence shown here is derived from an EMBL/GenBank/DDBJ whole genome shotgun (WGS) entry which is preliminary data.</text>
</comment>
<sequence length="462" mass="50333">WIHHYDVSLDSSFTQTFVVAAAEESNTTMLSIGGNVSASNSSASATVALLGELPHLATVRKQGLQQKQARYDIAFVPITTLPSQVKIAGPGFERHLPWSEVAGSVISLPESLRKADSISLEVILTDYELSVPQPCHWAGASTGIFTAFCKEHACNEHCCKAICGHRPSCLAASLGPSGCFEARHAAEALQAMRGGHVPPVNERQWLRRKVGGKVCRLAGAEDCVEATAGEDHTLRFAKLQPDWLERHAELKLSLALAKGSQQLPSNSEALQLKLGPPDILDVLVNLTGITHDGTIRHFQAASVVEGQNIVVTLMRYPPYELAELHLYLVILFPDPDYTAGWASSTASLANVSEISFQRCEESRLFKHRYHVCQAGEHGWRTTTAKISLDPWGPTETIVLFDVHSRANSGTREHEHNDGVGSRRAVQVRLDQVTSVGVWSAVEGFDLRCHNGGGVSLPFWGFL</sequence>
<feature type="non-terminal residue" evidence="1">
    <location>
        <position position="1"/>
    </location>
</feature>
<name>A0A812MQ09_SYMPI</name>
<keyword evidence="2" id="KW-1185">Reference proteome</keyword>
<evidence type="ECO:0000313" key="1">
    <source>
        <dbReference type="EMBL" id="CAE7269668.1"/>
    </source>
</evidence>
<dbReference type="OrthoDB" id="411167at2759"/>
<gene>
    <name evidence="1" type="ORF">SPIL2461_LOCUS5901</name>
</gene>
<reference evidence="1" key="1">
    <citation type="submission" date="2021-02" db="EMBL/GenBank/DDBJ databases">
        <authorList>
            <person name="Dougan E. K."/>
            <person name="Rhodes N."/>
            <person name="Thang M."/>
            <person name="Chan C."/>
        </authorList>
    </citation>
    <scope>NUCLEOTIDE SEQUENCE</scope>
</reference>
<dbReference type="Proteomes" id="UP000649617">
    <property type="component" value="Unassembled WGS sequence"/>
</dbReference>
<evidence type="ECO:0000313" key="2">
    <source>
        <dbReference type="Proteomes" id="UP000649617"/>
    </source>
</evidence>
<dbReference type="EMBL" id="CAJNIZ010008646">
    <property type="protein sequence ID" value="CAE7269668.1"/>
    <property type="molecule type" value="Genomic_DNA"/>
</dbReference>
<organism evidence="1 2">
    <name type="scientific">Symbiodinium pilosum</name>
    <name type="common">Dinoflagellate</name>
    <dbReference type="NCBI Taxonomy" id="2952"/>
    <lineage>
        <taxon>Eukaryota</taxon>
        <taxon>Sar</taxon>
        <taxon>Alveolata</taxon>
        <taxon>Dinophyceae</taxon>
        <taxon>Suessiales</taxon>
        <taxon>Symbiodiniaceae</taxon>
        <taxon>Symbiodinium</taxon>
    </lineage>
</organism>